<feature type="domain" description="PKD/REJ-like" evidence="8">
    <location>
        <begin position="173"/>
        <end position="500"/>
    </location>
</feature>
<evidence type="ECO:0000256" key="4">
    <source>
        <dbReference type="ARBA" id="ARBA00022989"/>
    </source>
</evidence>
<evidence type="ECO:0000313" key="10">
    <source>
        <dbReference type="Proteomes" id="UP000318571"/>
    </source>
</evidence>
<keyword evidence="3" id="KW-0677">Repeat</keyword>
<dbReference type="InterPro" id="IPR002859">
    <property type="entry name" value="PKD/REJ-like"/>
</dbReference>
<comment type="caution">
    <text evidence="9">The sequence shown here is derived from an EMBL/GenBank/DDBJ whole genome shotgun (WGS) entry which is preliminary data.</text>
</comment>
<reference evidence="9 10" key="1">
    <citation type="journal article" date="2018" name="Nat. Ecol. Evol.">
        <title>Genomic signatures of mitonuclear coevolution across populations of Tigriopus californicus.</title>
        <authorList>
            <person name="Barreto F.S."/>
            <person name="Watson E.T."/>
            <person name="Lima T.G."/>
            <person name="Willett C.S."/>
            <person name="Edmands S."/>
            <person name="Li W."/>
            <person name="Burton R.S."/>
        </authorList>
    </citation>
    <scope>NUCLEOTIDE SEQUENCE [LARGE SCALE GENOMIC DNA]</scope>
    <source>
        <strain evidence="9 10">San Diego</strain>
    </source>
</reference>
<dbReference type="PANTHER" id="PTHR46730:SF1">
    <property type="entry name" value="PLAT DOMAIN-CONTAINING PROTEIN"/>
    <property type="match status" value="1"/>
</dbReference>
<feature type="compositionally biased region" description="Acidic residues" evidence="6">
    <location>
        <begin position="1"/>
        <end position="27"/>
    </location>
</feature>
<evidence type="ECO:0000313" key="9">
    <source>
        <dbReference type="EMBL" id="TRY61903.1"/>
    </source>
</evidence>
<keyword evidence="5 7" id="KW-0472">Membrane</keyword>
<feature type="transmembrane region" description="Helical" evidence="7">
    <location>
        <begin position="1132"/>
        <end position="1157"/>
    </location>
</feature>
<proteinExistence type="predicted"/>
<evidence type="ECO:0000256" key="1">
    <source>
        <dbReference type="ARBA" id="ARBA00004370"/>
    </source>
</evidence>
<evidence type="ECO:0000259" key="8">
    <source>
        <dbReference type="Pfam" id="PF02010"/>
    </source>
</evidence>
<dbReference type="PANTHER" id="PTHR46730">
    <property type="entry name" value="POLYCYSTIN-1"/>
    <property type="match status" value="1"/>
</dbReference>
<organism evidence="9 10">
    <name type="scientific">Tigriopus californicus</name>
    <name type="common">Marine copepod</name>
    <dbReference type="NCBI Taxonomy" id="6832"/>
    <lineage>
        <taxon>Eukaryota</taxon>
        <taxon>Metazoa</taxon>
        <taxon>Ecdysozoa</taxon>
        <taxon>Arthropoda</taxon>
        <taxon>Crustacea</taxon>
        <taxon>Multicrustacea</taxon>
        <taxon>Hexanauplia</taxon>
        <taxon>Copepoda</taxon>
        <taxon>Harpacticoida</taxon>
        <taxon>Harpacticidae</taxon>
        <taxon>Tigriopus</taxon>
    </lineage>
</organism>
<sequence>MDDENDDDDVEEGVEEEVANEAGEIDENINKNGTKARQGKGGSKETKKKTKKDKGKKQGKIKVKNERILVHIPIKELDPGASYKLNLRGLSKNISTTNVTTLLDASMNDIFQTVFTVASADQSHIVNVLVAGRVFPDRQIILRAMLKDCSKFQRKRSGSDGTDDPSTALSSERWKFFWSTDGKINFNLANQDLQKLRIPKHSLEGGREYIFFVEVIPELNPEASFQNQLSFTVQSLGLKAQFAASELTFGIQNEITLDGSLSRDLDNRSGNLTFDWFCLDELTNQPCYALDVEASNNQSTTSPMLLKEKFKESMSRQLVRLPGLSLAIGRYDSRSNCAKMVVEIKPGKVATIQLAARDSVTNPEEETVIKALVTGSQGTCVHWECVLAEGFAFIDLSEHTKSAQVVCFTGTSSQRGFHLVIPGGVLEGKTRYKFRLVARNPLLGISDASTVITTLEPPNEGTCEIEPKEGVALNTTFVLDCHSFKNADGLIFTVEYADKASLSPNNFVHLDEFLGSDASELQFLASPGKIQILVTICTFQEVCDQLLLDDIIQVDKAQIDDGTIRSLGIAVANEISQKEPLRALSLMRRIVLSIPEADEDVWNQYKVPVCSLQFGTFREATAEFTQDLVPSDVPIAVTMLDLFLKSPCWNVKDETIADERRNALWAGKQLSDALGTLQKKLQSLQEDPSLKEKLRRKRAFSSTAKFQVLPRLTSKLARLKRSDGNLEQSEGQHNILTFFDSIISPEQMEVVLQFAEMSIGGDIQSEIQSMKELLDQIHTDSMKNLCRGTTPQSDARMIMTDTLEISMKRTEFIEGDKEKFAFGLSSSQVNLDDSAIQKFSEWNCHSNKEADSNQAPCIGLCIGTALYEEDYVTPTSQKFNLTRPPMRSDIHDIRLLNPQSGKDLTEQYQNEDLGGSLQIEIEVNEDAQDPGSSRPKRSTNPSISTGYELTCMVFQNDNWTSEFCETKEFVTKADGTATVNCDCSVPGYVAVFLVSSGSGEDVTLKVNEVRVFDETITITFLEAYYEVVGPNEEDKAHFITTIRTQMANLLTTDVSNIQDVEVWEGSTVVKMQIVGYDEQESAELEKAYMELAQKFERGEVKMTDQKGRPLTLQPQCVMDSCRVRDKESETKIFYIIAGVAVAIILFVIILIIVGVVLKNKKRTEKVKPFMNSGSQPPTYRTFQFADSLEGTKVNYGGTRKPVPAPYLPSNSNYSDMQRDQILEEESKSVDSGILIDREHGDVPNNPARYKKPSKEDLAKTQPISEDIRVERRMTEKLPGTPE</sequence>
<dbReference type="OMA" id="FITTIRT"/>
<dbReference type="GO" id="GO:0005886">
    <property type="term" value="C:plasma membrane"/>
    <property type="evidence" value="ECO:0007669"/>
    <property type="project" value="TreeGrafter"/>
</dbReference>
<dbReference type="Pfam" id="PF02010">
    <property type="entry name" value="REJ"/>
    <property type="match status" value="1"/>
</dbReference>
<name>A0A553N8Y6_TIGCA</name>
<keyword evidence="2 7" id="KW-0812">Transmembrane</keyword>
<dbReference type="GO" id="GO:0006816">
    <property type="term" value="P:calcium ion transport"/>
    <property type="evidence" value="ECO:0007669"/>
    <property type="project" value="TreeGrafter"/>
</dbReference>
<feature type="compositionally biased region" description="Basic residues" evidence="6">
    <location>
        <begin position="46"/>
        <end position="60"/>
    </location>
</feature>
<dbReference type="EMBL" id="VCGU01000459">
    <property type="protein sequence ID" value="TRY61903.1"/>
    <property type="molecule type" value="Genomic_DNA"/>
</dbReference>
<dbReference type="GO" id="GO:0005261">
    <property type="term" value="F:monoatomic cation channel activity"/>
    <property type="evidence" value="ECO:0007669"/>
    <property type="project" value="TreeGrafter"/>
</dbReference>
<evidence type="ECO:0000256" key="3">
    <source>
        <dbReference type="ARBA" id="ARBA00022737"/>
    </source>
</evidence>
<comment type="subcellular location">
    <subcellularLocation>
        <location evidence="1">Membrane</location>
    </subcellularLocation>
</comment>
<accession>A0A553N8Y6</accession>
<evidence type="ECO:0000256" key="7">
    <source>
        <dbReference type="SAM" id="Phobius"/>
    </source>
</evidence>
<evidence type="ECO:0000256" key="6">
    <source>
        <dbReference type="SAM" id="MobiDB-lite"/>
    </source>
</evidence>
<protein>
    <recommendedName>
        <fullName evidence="8">PKD/REJ-like domain-containing protein</fullName>
    </recommendedName>
</protein>
<keyword evidence="4 7" id="KW-1133">Transmembrane helix</keyword>
<feature type="region of interest" description="Disordered" evidence="6">
    <location>
        <begin position="1"/>
        <end position="60"/>
    </location>
</feature>
<gene>
    <name evidence="9" type="ORF">TCAL_09156</name>
</gene>
<evidence type="ECO:0000256" key="5">
    <source>
        <dbReference type="ARBA" id="ARBA00023136"/>
    </source>
</evidence>
<feature type="compositionally biased region" description="Basic and acidic residues" evidence="6">
    <location>
        <begin position="1265"/>
        <end position="1275"/>
    </location>
</feature>
<keyword evidence="10" id="KW-1185">Reference proteome</keyword>
<evidence type="ECO:0000256" key="2">
    <source>
        <dbReference type="ARBA" id="ARBA00022692"/>
    </source>
</evidence>
<feature type="region of interest" description="Disordered" evidence="6">
    <location>
        <begin position="1226"/>
        <end position="1282"/>
    </location>
</feature>
<dbReference type="Proteomes" id="UP000318571">
    <property type="component" value="Chromosome 8"/>
</dbReference>